<name>A0ABD1Y8H3_9MARC</name>
<protein>
    <submittedName>
        <fullName evidence="2">Uncharacterized protein</fullName>
    </submittedName>
</protein>
<dbReference type="Proteomes" id="UP001605036">
    <property type="component" value="Unassembled WGS sequence"/>
</dbReference>
<feature type="compositionally biased region" description="Polar residues" evidence="1">
    <location>
        <begin position="8"/>
        <end position="21"/>
    </location>
</feature>
<evidence type="ECO:0000256" key="1">
    <source>
        <dbReference type="SAM" id="MobiDB-lite"/>
    </source>
</evidence>
<evidence type="ECO:0000313" key="3">
    <source>
        <dbReference type="Proteomes" id="UP001605036"/>
    </source>
</evidence>
<feature type="region of interest" description="Disordered" evidence="1">
    <location>
        <begin position="121"/>
        <end position="172"/>
    </location>
</feature>
<dbReference type="EMBL" id="JBHFFA010000006">
    <property type="protein sequence ID" value="KAL2623046.1"/>
    <property type="molecule type" value="Genomic_DNA"/>
</dbReference>
<gene>
    <name evidence="2" type="ORF">R1flu_003251</name>
</gene>
<keyword evidence="3" id="KW-1185">Reference proteome</keyword>
<feature type="compositionally biased region" description="Polar residues" evidence="1">
    <location>
        <begin position="163"/>
        <end position="172"/>
    </location>
</feature>
<sequence>MPRAGPQDPNQMQVENMAATTPNALQNPAPLLLQQDGRTFLWPAPPHGLNSFSGLSNHLSRGCELPTLSGLAGPGGNTSSQAVRLEGELEPVWEYPLRIIGSPEAAHHDSTQRNALTFSAHPSLLQPSAPTPQLGIRSGTENGKHGEAKTKSFASPNPGGASGETSAQTPNP</sequence>
<accession>A0ABD1Y8H3</accession>
<dbReference type="AlphaFoldDB" id="A0ABD1Y8H3"/>
<evidence type="ECO:0000313" key="2">
    <source>
        <dbReference type="EMBL" id="KAL2623046.1"/>
    </source>
</evidence>
<reference evidence="2 3" key="1">
    <citation type="submission" date="2024-09" db="EMBL/GenBank/DDBJ databases">
        <title>Chromosome-scale assembly of Riccia fluitans.</title>
        <authorList>
            <person name="Paukszto L."/>
            <person name="Sawicki J."/>
            <person name="Karawczyk K."/>
            <person name="Piernik-Szablinska J."/>
            <person name="Szczecinska M."/>
            <person name="Mazdziarz M."/>
        </authorList>
    </citation>
    <scope>NUCLEOTIDE SEQUENCE [LARGE SCALE GENOMIC DNA]</scope>
    <source>
        <strain evidence="2">Rf_01</strain>
        <tissue evidence="2">Aerial parts of the thallus</tissue>
    </source>
</reference>
<feature type="region of interest" description="Disordered" evidence="1">
    <location>
        <begin position="1"/>
        <end position="21"/>
    </location>
</feature>
<comment type="caution">
    <text evidence="2">The sequence shown here is derived from an EMBL/GenBank/DDBJ whole genome shotgun (WGS) entry which is preliminary data.</text>
</comment>
<proteinExistence type="predicted"/>
<organism evidence="2 3">
    <name type="scientific">Riccia fluitans</name>
    <dbReference type="NCBI Taxonomy" id="41844"/>
    <lineage>
        <taxon>Eukaryota</taxon>
        <taxon>Viridiplantae</taxon>
        <taxon>Streptophyta</taxon>
        <taxon>Embryophyta</taxon>
        <taxon>Marchantiophyta</taxon>
        <taxon>Marchantiopsida</taxon>
        <taxon>Marchantiidae</taxon>
        <taxon>Marchantiales</taxon>
        <taxon>Ricciaceae</taxon>
        <taxon>Riccia</taxon>
    </lineage>
</organism>